<name>A0A2V1DEC0_9PLEO</name>
<feature type="domain" description="Major facilitator superfamily (MFS) profile" evidence="7">
    <location>
        <begin position="1"/>
        <end position="488"/>
    </location>
</feature>
<keyword evidence="2 6" id="KW-0812">Transmembrane</keyword>
<dbReference type="PROSITE" id="PS50850">
    <property type="entry name" value="MFS"/>
    <property type="match status" value="1"/>
</dbReference>
<feature type="transmembrane region" description="Helical" evidence="6">
    <location>
        <begin position="155"/>
        <end position="176"/>
    </location>
</feature>
<evidence type="ECO:0000256" key="4">
    <source>
        <dbReference type="ARBA" id="ARBA00023136"/>
    </source>
</evidence>
<keyword evidence="3 6" id="KW-1133">Transmembrane helix</keyword>
<dbReference type="InterPro" id="IPR011701">
    <property type="entry name" value="MFS"/>
</dbReference>
<feature type="transmembrane region" description="Helical" evidence="6">
    <location>
        <begin position="124"/>
        <end position="143"/>
    </location>
</feature>
<dbReference type="EMBL" id="KZ805493">
    <property type="protein sequence ID" value="PVH95529.1"/>
    <property type="molecule type" value="Genomic_DNA"/>
</dbReference>
<dbReference type="Pfam" id="PF07690">
    <property type="entry name" value="MFS_1"/>
    <property type="match status" value="1"/>
</dbReference>
<keyword evidence="9" id="KW-1185">Reference proteome</keyword>
<feature type="compositionally biased region" description="Basic and acidic residues" evidence="5">
    <location>
        <begin position="20"/>
        <end position="30"/>
    </location>
</feature>
<feature type="transmembrane region" description="Helical" evidence="6">
    <location>
        <begin position="407"/>
        <end position="428"/>
    </location>
</feature>
<dbReference type="OrthoDB" id="440553at2759"/>
<evidence type="ECO:0000256" key="6">
    <source>
        <dbReference type="SAM" id="Phobius"/>
    </source>
</evidence>
<dbReference type="PANTHER" id="PTHR23501:SF43">
    <property type="entry name" value="MULTIDRUG TRANSPORTER, PUTATIVE (AFU_ORTHOLOGUE AFUA_6G03040)-RELATED"/>
    <property type="match status" value="1"/>
</dbReference>
<evidence type="ECO:0000313" key="9">
    <source>
        <dbReference type="Proteomes" id="UP000244855"/>
    </source>
</evidence>
<feature type="transmembrane region" description="Helical" evidence="6">
    <location>
        <begin position="268"/>
        <end position="288"/>
    </location>
</feature>
<dbReference type="SUPFAM" id="SSF103473">
    <property type="entry name" value="MFS general substrate transporter"/>
    <property type="match status" value="1"/>
</dbReference>
<dbReference type="InterPro" id="IPR005829">
    <property type="entry name" value="Sugar_transporter_CS"/>
</dbReference>
<gene>
    <name evidence="8" type="ORF">DM02DRAFT_660076</name>
</gene>
<dbReference type="PANTHER" id="PTHR23501">
    <property type="entry name" value="MAJOR FACILITATOR SUPERFAMILY"/>
    <property type="match status" value="1"/>
</dbReference>
<feature type="transmembrane region" description="Helical" evidence="6">
    <location>
        <begin position="235"/>
        <end position="256"/>
    </location>
</feature>
<proteinExistence type="predicted"/>
<reference evidence="8 9" key="1">
    <citation type="journal article" date="2018" name="Sci. Rep.">
        <title>Comparative genomics provides insights into the lifestyle and reveals functional heterogeneity of dark septate endophytic fungi.</title>
        <authorList>
            <person name="Knapp D.G."/>
            <person name="Nemeth J.B."/>
            <person name="Barry K."/>
            <person name="Hainaut M."/>
            <person name="Henrissat B."/>
            <person name="Johnson J."/>
            <person name="Kuo A."/>
            <person name="Lim J.H.P."/>
            <person name="Lipzen A."/>
            <person name="Nolan M."/>
            <person name="Ohm R.A."/>
            <person name="Tamas L."/>
            <person name="Grigoriev I.V."/>
            <person name="Spatafora J.W."/>
            <person name="Nagy L.G."/>
            <person name="Kovacs G.M."/>
        </authorList>
    </citation>
    <scope>NUCLEOTIDE SEQUENCE [LARGE SCALE GENOMIC DNA]</scope>
    <source>
        <strain evidence="8 9">DSE2036</strain>
    </source>
</reference>
<dbReference type="AlphaFoldDB" id="A0A2V1DEC0"/>
<evidence type="ECO:0000313" key="8">
    <source>
        <dbReference type="EMBL" id="PVH95529.1"/>
    </source>
</evidence>
<sequence length="540" mass="58086">MDEPSRERSTVGKENLSGSEDSHAQNEKSAAETTKSSGEWITGIRLVLIALGTALALFVAQTEAAVTSTAIISITDDLGFPIIISRLSDIFGRKQALLTCLFVFVVFSGACGASQTMLQLIMFRWIKGIGASGIVVISSLYGFDLRPPEKWASYGAVISFSITISLAIAPIIGAAFAQVGEWRWVFLLNVPVGAATMILLFLAMPNKLPLEPAAAPLPQDPSGNTRPRYHNLSQLDIAGVFMILGASVLITASLQQVAEGAPWQSGQVLAPLILSPIFLLAFIGWQWRLTVQDKKIIPLLSWRLLTNRVFLFVLLNSFLSGAIMTVTIIQVPQRFVLTKGLTPMAAGVRLLPLATTLASASVIAVIIASKGKIPVIYVMIFAGFLATAGTVGISQTPISPGIWDPQYGFQILIGFGAGTLNIMVVLLPPYIVERKLLAVANGAIIQMRILGGALALAIVTVASSSFLRRSLLEVLNPEEVSEYLHRTETLLTFSPTQQAAVREINGKYYNLQSKILIGFAVASIISSALQWQKKQIVLKG</sequence>
<feature type="compositionally biased region" description="Basic and acidic residues" evidence="5">
    <location>
        <begin position="1"/>
        <end position="11"/>
    </location>
</feature>
<feature type="transmembrane region" description="Helical" evidence="6">
    <location>
        <begin position="375"/>
        <end position="395"/>
    </location>
</feature>
<evidence type="ECO:0000256" key="3">
    <source>
        <dbReference type="ARBA" id="ARBA00022989"/>
    </source>
</evidence>
<feature type="transmembrane region" description="Helical" evidence="6">
    <location>
        <begin position="350"/>
        <end position="368"/>
    </location>
</feature>
<feature type="transmembrane region" description="Helical" evidence="6">
    <location>
        <begin position="96"/>
        <end position="118"/>
    </location>
</feature>
<evidence type="ECO:0000256" key="1">
    <source>
        <dbReference type="ARBA" id="ARBA00004141"/>
    </source>
</evidence>
<protein>
    <submittedName>
        <fullName evidence="8">MFS general substrate transporter</fullName>
    </submittedName>
</protein>
<dbReference type="InterPro" id="IPR020846">
    <property type="entry name" value="MFS_dom"/>
</dbReference>
<comment type="subcellular location">
    <subcellularLocation>
        <location evidence="1">Membrane</location>
        <topology evidence="1">Multi-pass membrane protein</topology>
    </subcellularLocation>
</comment>
<evidence type="ECO:0000256" key="2">
    <source>
        <dbReference type="ARBA" id="ARBA00022692"/>
    </source>
</evidence>
<accession>A0A2V1DEC0</accession>
<feature type="transmembrane region" description="Helical" evidence="6">
    <location>
        <begin position="40"/>
        <end position="59"/>
    </location>
</feature>
<dbReference type="InterPro" id="IPR036259">
    <property type="entry name" value="MFS_trans_sf"/>
</dbReference>
<evidence type="ECO:0000256" key="5">
    <source>
        <dbReference type="SAM" id="MobiDB-lite"/>
    </source>
</evidence>
<dbReference type="PROSITE" id="PS00216">
    <property type="entry name" value="SUGAR_TRANSPORT_1"/>
    <property type="match status" value="1"/>
</dbReference>
<feature type="transmembrane region" description="Helical" evidence="6">
    <location>
        <begin position="182"/>
        <end position="203"/>
    </location>
</feature>
<dbReference type="STRING" id="97972.A0A2V1DEC0"/>
<keyword evidence="4 6" id="KW-0472">Membrane</keyword>
<dbReference type="Proteomes" id="UP000244855">
    <property type="component" value="Unassembled WGS sequence"/>
</dbReference>
<evidence type="ECO:0000259" key="7">
    <source>
        <dbReference type="PROSITE" id="PS50850"/>
    </source>
</evidence>
<organism evidence="8 9">
    <name type="scientific">Periconia macrospinosa</name>
    <dbReference type="NCBI Taxonomy" id="97972"/>
    <lineage>
        <taxon>Eukaryota</taxon>
        <taxon>Fungi</taxon>
        <taxon>Dikarya</taxon>
        <taxon>Ascomycota</taxon>
        <taxon>Pezizomycotina</taxon>
        <taxon>Dothideomycetes</taxon>
        <taxon>Pleosporomycetidae</taxon>
        <taxon>Pleosporales</taxon>
        <taxon>Massarineae</taxon>
        <taxon>Periconiaceae</taxon>
        <taxon>Periconia</taxon>
    </lineage>
</organism>
<feature type="region of interest" description="Disordered" evidence="5">
    <location>
        <begin position="1"/>
        <end position="34"/>
    </location>
</feature>
<feature type="transmembrane region" description="Helical" evidence="6">
    <location>
        <begin position="309"/>
        <end position="330"/>
    </location>
</feature>
<dbReference type="GO" id="GO:0022857">
    <property type="term" value="F:transmembrane transporter activity"/>
    <property type="evidence" value="ECO:0007669"/>
    <property type="project" value="InterPro"/>
</dbReference>
<dbReference type="Gene3D" id="1.20.1720.10">
    <property type="entry name" value="Multidrug resistance protein D"/>
    <property type="match status" value="1"/>
</dbReference>
<feature type="transmembrane region" description="Helical" evidence="6">
    <location>
        <begin position="449"/>
        <end position="467"/>
    </location>
</feature>
<dbReference type="GO" id="GO:0005886">
    <property type="term" value="C:plasma membrane"/>
    <property type="evidence" value="ECO:0007669"/>
    <property type="project" value="TreeGrafter"/>
</dbReference>